<comment type="function">
    <text evidence="6">Poorly processive, error-prone DNA polymerase involved in untargeted mutagenesis. Copies undamaged DNA at stalled replication forks, which arise in vivo from mismatched or misaligned primer ends. These misaligned primers can be extended by PolIV. Exhibits no 3'-5' exonuclease (proofreading) activity. May be involved in translesional synthesis, in conjunction with the beta clamp from PolIII.</text>
</comment>
<sequence>MTRVVSIYLPDLPTDRIRRADPSLPPEQAIAVIAKSGSKRWVAAADAAARKVGVRVGMPAAKAQAIFRDLMMVDANPAADASALERIALWALTVYSPIVAVDGTDGIVMDTEGADHLQGGEQPMLEKVANQFRAKGLTARVAIADTWGAAHACARAITRETVIVPKGEIFRAVERLPLSLLRLPDKIVGDLRTLGFQSIGELANTARAPLALRFGPEIGRRLDQMFGRMSEPVELVRAPEWIEVSRAFAEPIGAAETINKYVGRLVVQLVGELQRRGLGVRRTDLLVEKVDGTRQAIRAGTAKPARDVAWLTKLFKDRTEKIEPGWGIEKLTLVAVVTQPLDEEQRSSSLVEEETTDITPLIDILGNRGHRADPRPSASRNHLARKAACGYRPRRGRRRRASRGLAPPLRRSPRPAGWNHREGRDRSARWRHPWGGRSGRL</sequence>
<dbReference type="InterPro" id="IPR017961">
    <property type="entry name" value="DNA_pol_Y-fam_little_finger"/>
</dbReference>
<keyword evidence="11" id="KW-1185">Reference proteome</keyword>
<accession>A0A7W9B1R1</accession>
<dbReference type="Gene3D" id="3.40.1170.60">
    <property type="match status" value="1"/>
</dbReference>
<evidence type="ECO:0000256" key="3">
    <source>
        <dbReference type="ARBA" id="ARBA00011245"/>
    </source>
</evidence>
<comment type="subunit">
    <text evidence="3">Monomer.</text>
</comment>
<dbReference type="CDD" id="cd03468">
    <property type="entry name" value="PolY_like"/>
    <property type="match status" value="1"/>
</dbReference>
<dbReference type="Proteomes" id="UP000555546">
    <property type="component" value="Unassembled WGS sequence"/>
</dbReference>
<dbReference type="SUPFAM" id="SSF56672">
    <property type="entry name" value="DNA/RNA polymerases"/>
    <property type="match status" value="1"/>
</dbReference>
<evidence type="ECO:0000256" key="2">
    <source>
        <dbReference type="ARBA" id="ARBA00010945"/>
    </source>
</evidence>
<evidence type="ECO:0000259" key="9">
    <source>
        <dbReference type="PROSITE" id="PS50173"/>
    </source>
</evidence>
<evidence type="ECO:0000313" key="10">
    <source>
        <dbReference type="EMBL" id="MBB5704649.1"/>
    </source>
</evidence>
<comment type="catalytic activity">
    <reaction evidence="7">
        <text>DNA(n) + a 2'-deoxyribonucleoside 5'-triphosphate = DNA(n+1) + diphosphate</text>
        <dbReference type="Rhea" id="RHEA:22508"/>
        <dbReference type="Rhea" id="RHEA-COMP:17339"/>
        <dbReference type="Rhea" id="RHEA-COMP:17340"/>
        <dbReference type="ChEBI" id="CHEBI:33019"/>
        <dbReference type="ChEBI" id="CHEBI:61560"/>
        <dbReference type="ChEBI" id="CHEBI:173112"/>
        <dbReference type="EC" id="2.7.7.7"/>
    </reaction>
</comment>
<dbReference type="EMBL" id="JACIJG010000045">
    <property type="protein sequence ID" value="MBB5704649.1"/>
    <property type="molecule type" value="Genomic_DNA"/>
</dbReference>
<evidence type="ECO:0000256" key="5">
    <source>
        <dbReference type="ARBA" id="ARBA00022763"/>
    </source>
</evidence>
<dbReference type="PANTHER" id="PTHR35369">
    <property type="entry name" value="BLR3025 PROTEIN-RELATED"/>
    <property type="match status" value="1"/>
</dbReference>
<proteinExistence type="inferred from homology"/>
<dbReference type="InterPro" id="IPR001126">
    <property type="entry name" value="UmuC"/>
</dbReference>
<feature type="compositionally biased region" description="Low complexity" evidence="8">
    <location>
        <begin position="403"/>
        <end position="417"/>
    </location>
</feature>
<dbReference type="PANTHER" id="PTHR35369:SF2">
    <property type="entry name" value="BLR3025 PROTEIN"/>
    <property type="match status" value="1"/>
</dbReference>
<comment type="caution">
    <text evidence="10">The sequence shown here is derived from an EMBL/GenBank/DDBJ whole genome shotgun (WGS) entry which is preliminary data.</text>
</comment>
<name>A0A7W9B1R1_9HYPH</name>
<evidence type="ECO:0000256" key="1">
    <source>
        <dbReference type="ARBA" id="ARBA00001946"/>
    </source>
</evidence>
<dbReference type="PROSITE" id="PS50173">
    <property type="entry name" value="UMUC"/>
    <property type="match status" value="1"/>
</dbReference>
<dbReference type="AlphaFoldDB" id="A0A7W9B1R1"/>
<comment type="cofactor">
    <cofactor evidence="1">
        <name>Mg(2+)</name>
        <dbReference type="ChEBI" id="CHEBI:18420"/>
    </cofactor>
</comment>
<evidence type="ECO:0000256" key="8">
    <source>
        <dbReference type="SAM" id="MobiDB-lite"/>
    </source>
</evidence>
<keyword evidence="5" id="KW-0227">DNA damage</keyword>
<dbReference type="InterPro" id="IPR043502">
    <property type="entry name" value="DNA/RNA_pol_sf"/>
</dbReference>
<evidence type="ECO:0000256" key="6">
    <source>
        <dbReference type="ARBA" id="ARBA00025589"/>
    </source>
</evidence>
<feature type="compositionally biased region" description="Basic residues" evidence="8">
    <location>
        <begin position="429"/>
        <end position="441"/>
    </location>
</feature>
<evidence type="ECO:0000313" key="11">
    <source>
        <dbReference type="Proteomes" id="UP000555546"/>
    </source>
</evidence>
<dbReference type="InterPro" id="IPR043128">
    <property type="entry name" value="Rev_trsase/Diguanyl_cyclase"/>
</dbReference>
<dbReference type="GO" id="GO:0006281">
    <property type="term" value="P:DNA repair"/>
    <property type="evidence" value="ECO:0007669"/>
    <property type="project" value="InterPro"/>
</dbReference>
<organism evidence="10 11">
    <name type="scientific">Brucella daejeonensis</name>
    <dbReference type="NCBI Taxonomy" id="659015"/>
    <lineage>
        <taxon>Bacteria</taxon>
        <taxon>Pseudomonadati</taxon>
        <taxon>Pseudomonadota</taxon>
        <taxon>Alphaproteobacteria</taxon>
        <taxon>Hyphomicrobiales</taxon>
        <taxon>Brucellaceae</taxon>
        <taxon>Brucella/Ochrobactrum group</taxon>
        <taxon>Brucella</taxon>
    </lineage>
</organism>
<dbReference type="Gene3D" id="3.30.70.270">
    <property type="match status" value="1"/>
</dbReference>
<comment type="similarity">
    <text evidence="2">Belongs to the DNA polymerase type-Y family.</text>
</comment>
<dbReference type="EC" id="2.7.7.7" evidence="4"/>
<feature type="domain" description="UmuC" evidence="9">
    <location>
        <begin position="19"/>
        <end position="156"/>
    </location>
</feature>
<dbReference type="Pfam" id="PF00817">
    <property type="entry name" value="IMS"/>
    <property type="match status" value="1"/>
</dbReference>
<protein>
    <recommendedName>
        <fullName evidence="4">DNA-directed DNA polymerase</fullName>
        <ecNumber evidence="4">2.7.7.7</ecNumber>
    </recommendedName>
</protein>
<feature type="compositionally biased region" description="Basic and acidic residues" evidence="8">
    <location>
        <begin position="419"/>
        <end position="428"/>
    </location>
</feature>
<dbReference type="InterPro" id="IPR050356">
    <property type="entry name" value="SulA_CellDiv_inhibitor"/>
</dbReference>
<evidence type="ECO:0000256" key="7">
    <source>
        <dbReference type="ARBA" id="ARBA00049244"/>
    </source>
</evidence>
<reference evidence="10 11" key="1">
    <citation type="submission" date="2020-08" db="EMBL/GenBank/DDBJ databases">
        <title>Genomic Encyclopedia of Type Strains, Phase IV (KMG-IV): sequencing the most valuable type-strain genomes for metagenomic binning, comparative biology and taxonomic classification.</title>
        <authorList>
            <person name="Goeker M."/>
        </authorList>
    </citation>
    <scope>NUCLEOTIDE SEQUENCE [LARGE SCALE GENOMIC DNA]</scope>
    <source>
        <strain evidence="10 11">DSM 26944</strain>
    </source>
</reference>
<feature type="compositionally biased region" description="Basic residues" evidence="8">
    <location>
        <begin position="392"/>
        <end position="402"/>
    </location>
</feature>
<evidence type="ECO:0000256" key="4">
    <source>
        <dbReference type="ARBA" id="ARBA00012417"/>
    </source>
</evidence>
<gene>
    <name evidence="10" type="ORF">FHS76_004579</name>
</gene>
<feature type="region of interest" description="Disordered" evidence="8">
    <location>
        <begin position="366"/>
        <end position="441"/>
    </location>
</feature>
<dbReference type="Pfam" id="PF11799">
    <property type="entry name" value="IMS_C"/>
    <property type="match status" value="1"/>
</dbReference>